<dbReference type="Pfam" id="PF25512">
    <property type="entry name" value="zf-CCCH_AtC3H23"/>
    <property type="match status" value="1"/>
</dbReference>
<evidence type="ECO:0000256" key="2">
    <source>
        <dbReference type="ARBA" id="ARBA00022737"/>
    </source>
</evidence>
<feature type="region of interest" description="Disordered" evidence="7">
    <location>
        <begin position="355"/>
        <end position="394"/>
    </location>
</feature>
<dbReference type="GO" id="GO:0003677">
    <property type="term" value="F:DNA binding"/>
    <property type="evidence" value="ECO:0007669"/>
    <property type="project" value="UniProtKB-KW"/>
</dbReference>
<keyword evidence="2" id="KW-0677">Repeat</keyword>
<evidence type="ECO:0000313" key="10">
    <source>
        <dbReference type="Proteomes" id="UP000886520"/>
    </source>
</evidence>
<feature type="compositionally biased region" description="Pro residues" evidence="7">
    <location>
        <begin position="376"/>
        <end position="393"/>
    </location>
</feature>
<reference evidence="9" key="1">
    <citation type="submission" date="2021-01" db="EMBL/GenBank/DDBJ databases">
        <title>Adiantum capillus-veneris genome.</title>
        <authorList>
            <person name="Fang Y."/>
            <person name="Liao Q."/>
        </authorList>
    </citation>
    <scope>NUCLEOTIDE SEQUENCE</scope>
    <source>
        <strain evidence="9">H3</strain>
        <tissue evidence="9">Leaf</tissue>
    </source>
</reference>
<evidence type="ECO:0000256" key="1">
    <source>
        <dbReference type="ARBA" id="ARBA00022723"/>
    </source>
</evidence>
<evidence type="ECO:0000313" key="9">
    <source>
        <dbReference type="EMBL" id="KAI5064648.1"/>
    </source>
</evidence>
<dbReference type="InterPro" id="IPR045234">
    <property type="entry name" value="Unkempt-like"/>
</dbReference>
<keyword evidence="1 6" id="KW-0479">Metal-binding</keyword>
<comment type="caution">
    <text evidence="9">The sequence shown here is derived from an EMBL/GenBank/DDBJ whole genome shotgun (WGS) entry which is preliminary data.</text>
</comment>
<keyword evidence="5" id="KW-0238">DNA-binding</keyword>
<name>A0A9D4UAV6_ADICA</name>
<dbReference type="OrthoDB" id="410307at2759"/>
<evidence type="ECO:0000256" key="7">
    <source>
        <dbReference type="SAM" id="MobiDB-lite"/>
    </source>
</evidence>
<accession>A0A9D4UAV6</accession>
<evidence type="ECO:0000256" key="6">
    <source>
        <dbReference type="PROSITE-ProRule" id="PRU00723"/>
    </source>
</evidence>
<organism evidence="9 10">
    <name type="scientific">Adiantum capillus-veneris</name>
    <name type="common">Maidenhair fern</name>
    <dbReference type="NCBI Taxonomy" id="13818"/>
    <lineage>
        <taxon>Eukaryota</taxon>
        <taxon>Viridiplantae</taxon>
        <taxon>Streptophyta</taxon>
        <taxon>Embryophyta</taxon>
        <taxon>Tracheophyta</taxon>
        <taxon>Polypodiopsida</taxon>
        <taxon>Polypodiidae</taxon>
        <taxon>Polypodiales</taxon>
        <taxon>Pteridineae</taxon>
        <taxon>Pteridaceae</taxon>
        <taxon>Vittarioideae</taxon>
        <taxon>Adiantum</taxon>
    </lineage>
</organism>
<keyword evidence="10" id="KW-1185">Reference proteome</keyword>
<dbReference type="Pfam" id="PF00642">
    <property type="entry name" value="zf-CCCH"/>
    <property type="match status" value="1"/>
</dbReference>
<sequence length="583" mass="63302">MPGVLVESSASSAHPFFPFESSTFSNGCFDSNGGFDVSSPHADLAPLSPHSPLSVSHYPHLDALGSSPPSPSYRARELAQRFLPKSNLGLALNGNMSETSPEFASELTGMPIPSPRKSLYTNGSADCMVGSPLFSDGNGVGSPIFSDAFSAFHKFLPSNTNDDESWPADAFPAMDAYSCDDFRMYEFKVRRCMRGRSHDWTECPFAHPGEKARRRDPRRIHYSGTACPDFRKGSCKRGDSCEYAHGVFECWLHPARYRTQPCKDGRACRRRVCFFAHTVEQLRVLPSASSAVSTTTNSGAGSPRKAASSYDSSSFRQALAGSLYIDNASDSMTPKEDRGLFAPRILQKAMESKGFGGGGYSVSSPTSTVPSYHSGSPPPLSPPLSPSSSPPMSPDLCWPRNLTSPQTHVQSPLSNVSTIPGHRRHLNRLQTMPTISIPSDASDFAVDAAKFDDMSFSLPASAHMQSPHGTGVSELLHSLQTLQLCTRIAELQKSASTPSSPQSLKYSLVQQSPLRQCLYRSIPGTPSDSMWDLSLDNLVELEPPLRVESGRDLRAKIYGKIGKENGVECGEDPDLGWVNELVM</sequence>
<feature type="zinc finger region" description="C3H1-type" evidence="6">
    <location>
        <begin position="222"/>
        <end position="248"/>
    </location>
</feature>
<keyword evidence="3 6" id="KW-0863">Zinc-finger</keyword>
<proteinExistence type="predicted"/>
<dbReference type="SMART" id="SM00356">
    <property type="entry name" value="ZnF_C3H1"/>
    <property type="match status" value="2"/>
</dbReference>
<feature type="compositionally biased region" description="Low complexity" evidence="7">
    <location>
        <begin position="361"/>
        <end position="375"/>
    </location>
</feature>
<feature type="region of interest" description="Disordered" evidence="7">
    <location>
        <begin position="288"/>
        <end position="311"/>
    </location>
</feature>
<dbReference type="Proteomes" id="UP000886520">
    <property type="component" value="Chromosome 20"/>
</dbReference>
<dbReference type="GO" id="GO:0008270">
    <property type="term" value="F:zinc ion binding"/>
    <property type="evidence" value="ECO:0007669"/>
    <property type="project" value="UniProtKB-KW"/>
</dbReference>
<dbReference type="Gene3D" id="3.30.1370.210">
    <property type="match status" value="1"/>
</dbReference>
<dbReference type="AlphaFoldDB" id="A0A9D4UAV6"/>
<dbReference type="EMBL" id="JABFUD020000020">
    <property type="protein sequence ID" value="KAI5064648.1"/>
    <property type="molecule type" value="Genomic_DNA"/>
</dbReference>
<protein>
    <recommendedName>
        <fullName evidence="8">C3H1-type domain-containing protein</fullName>
    </recommendedName>
</protein>
<dbReference type="InterPro" id="IPR000571">
    <property type="entry name" value="Znf_CCCH"/>
</dbReference>
<evidence type="ECO:0000256" key="4">
    <source>
        <dbReference type="ARBA" id="ARBA00022833"/>
    </source>
</evidence>
<evidence type="ECO:0000256" key="3">
    <source>
        <dbReference type="ARBA" id="ARBA00022771"/>
    </source>
</evidence>
<evidence type="ECO:0000259" key="8">
    <source>
        <dbReference type="PROSITE" id="PS50103"/>
    </source>
</evidence>
<feature type="compositionally biased region" description="Low complexity" evidence="7">
    <location>
        <begin position="288"/>
        <end position="302"/>
    </location>
</feature>
<dbReference type="PANTHER" id="PTHR14493">
    <property type="entry name" value="UNKEMPT FAMILY MEMBER"/>
    <property type="match status" value="1"/>
</dbReference>
<evidence type="ECO:0000256" key="5">
    <source>
        <dbReference type="ARBA" id="ARBA00023125"/>
    </source>
</evidence>
<feature type="domain" description="C3H1-type" evidence="8">
    <location>
        <begin position="222"/>
        <end position="248"/>
    </location>
</feature>
<keyword evidence="4 6" id="KW-0862">Zinc</keyword>
<gene>
    <name evidence="9" type="ORF">GOP47_0021318</name>
</gene>
<dbReference type="PROSITE" id="PS50103">
    <property type="entry name" value="ZF_C3H1"/>
    <property type="match status" value="1"/>
</dbReference>
<dbReference type="PANTHER" id="PTHR14493:SF90">
    <property type="entry name" value="ZINC FINGER CCCH DOMAIN-CONTAINING PROTEIN 2"/>
    <property type="match status" value="1"/>
</dbReference>
<dbReference type="InterPro" id="IPR057444">
    <property type="entry name" value="Znf-CCCH_AtC3H23-like"/>
</dbReference>
<dbReference type="FunFam" id="3.30.1370.210:FF:000009">
    <property type="entry name" value="Zinc finger CCCH domain-containing protein 66"/>
    <property type="match status" value="1"/>
</dbReference>